<keyword evidence="2" id="KW-0812">Transmembrane</keyword>
<dbReference type="InterPro" id="IPR000494">
    <property type="entry name" value="Rcpt_L-dom"/>
</dbReference>
<dbReference type="OMA" id="KVHEIHA"/>
<feature type="domain" description="Receptor L-domain" evidence="3">
    <location>
        <begin position="67"/>
        <end position="154"/>
    </location>
</feature>
<dbReference type="Gene3D" id="3.80.20.20">
    <property type="entry name" value="Receptor L-domain"/>
    <property type="match status" value="1"/>
</dbReference>
<reference evidence="4 5" key="1">
    <citation type="journal article" date="2003" name="PLoS Biol.">
        <title>The genome sequence of Caenorhabditis briggsae: a platform for comparative genomics.</title>
        <authorList>
            <person name="Stein L.D."/>
            <person name="Bao Z."/>
            <person name="Blasiar D."/>
            <person name="Blumenthal T."/>
            <person name="Brent M.R."/>
            <person name="Chen N."/>
            <person name="Chinwalla A."/>
            <person name="Clarke L."/>
            <person name="Clee C."/>
            <person name="Coghlan A."/>
            <person name="Coulson A."/>
            <person name="D'Eustachio P."/>
            <person name="Fitch D.H."/>
            <person name="Fulton L.A."/>
            <person name="Fulton R.E."/>
            <person name="Griffiths-Jones S."/>
            <person name="Harris T.W."/>
            <person name="Hillier L.W."/>
            <person name="Kamath R."/>
            <person name="Kuwabara P.E."/>
            <person name="Mardis E.R."/>
            <person name="Marra M.A."/>
            <person name="Miner T.L."/>
            <person name="Minx P."/>
            <person name="Mullikin J.C."/>
            <person name="Plumb R.W."/>
            <person name="Rogers J."/>
            <person name="Schein J.E."/>
            <person name="Sohrmann M."/>
            <person name="Spieth J."/>
            <person name="Stajich J.E."/>
            <person name="Wei C."/>
            <person name="Willey D."/>
            <person name="Wilson R.K."/>
            <person name="Durbin R."/>
            <person name="Waterston R.H."/>
        </authorList>
    </citation>
    <scope>NUCLEOTIDE SEQUENCE [LARGE SCALE GENOMIC DNA]</scope>
    <source>
        <strain evidence="4 5">AF16</strain>
    </source>
</reference>
<dbReference type="InterPro" id="IPR036941">
    <property type="entry name" value="Rcpt_L-dom_sf"/>
</dbReference>
<dbReference type="WormBase" id="CBG18473">
    <property type="protein sequence ID" value="CBP10877"/>
    <property type="gene ID" value="WBGene00037889"/>
</dbReference>
<reference evidence="4 5" key="2">
    <citation type="journal article" date="2011" name="PLoS Genet.">
        <title>Caenorhabditis briggsae recombinant inbred line genotypes reveal inter-strain incompatibility and the evolution of recombination.</title>
        <authorList>
            <person name="Ross J.A."/>
            <person name="Koboldt D.C."/>
            <person name="Staisch J.E."/>
            <person name="Chamberlin H.M."/>
            <person name="Gupta B.P."/>
            <person name="Miller R.D."/>
            <person name="Baird S.E."/>
            <person name="Haag E.S."/>
        </authorList>
    </citation>
    <scope>NUCLEOTIDE SEQUENCE [LARGE SCALE GENOMIC DNA]</scope>
    <source>
        <strain evidence="4 5">AF16</strain>
    </source>
</reference>
<protein>
    <submittedName>
        <fullName evidence="4">Protein CBG18473</fullName>
    </submittedName>
</protein>
<dbReference type="Pfam" id="PF01030">
    <property type="entry name" value="Recep_L_domain"/>
    <property type="match status" value="1"/>
</dbReference>
<dbReference type="Proteomes" id="UP000008549">
    <property type="component" value="Unassembled WGS sequence"/>
</dbReference>
<dbReference type="RefSeq" id="XP_002634619.1">
    <property type="nucleotide sequence ID" value="XM_002634573.1"/>
</dbReference>
<evidence type="ECO:0000313" key="6">
    <source>
        <dbReference type="WormBase" id="CBG18473"/>
    </source>
</evidence>
<proteinExistence type="predicted"/>
<accession>A8XTE2</accession>
<keyword evidence="2" id="KW-1133">Transmembrane helix</keyword>
<dbReference type="eggNOG" id="ENOG502TJ1J">
    <property type="taxonomic scope" value="Eukaryota"/>
</dbReference>
<dbReference type="PANTHER" id="PTHR21662:SF54">
    <property type="entry name" value="PEPTIDASE_M1 DOMAIN-CONTAINING PROTEIN-RELATED"/>
    <property type="match status" value="1"/>
</dbReference>
<dbReference type="KEGG" id="cbr:CBG_18473"/>
<keyword evidence="5" id="KW-1185">Reference proteome</keyword>
<evidence type="ECO:0000313" key="4">
    <source>
        <dbReference type="EMBL" id="CAP35919.1"/>
    </source>
</evidence>
<dbReference type="GeneID" id="8576612"/>
<name>A8XTE2_CAEBR</name>
<feature type="region of interest" description="Disordered" evidence="1">
    <location>
        <begin position="246"/>
        <end position="290"/>
    </location>
</feature>
<sequence length="290" mass="32713">MATATSVHRQNQFKQNLGEKNPVQFPQKMFDSNPFIFKAVCLLILLRSFDAQEKKCLGREPQELEDGCTIIETKPLVFKGTQSEAVIRTKVEKVHEIHAGLEIIETDYENFDFLNKTLRVLRNPEGAAITIRKNTKLKRLGFWALSTLEAKKDGPIMIIDKDPFAQIADKEGDALRDLKHLEFVSRIGVDPENQCPQKFAEVIKYKEEVPFHNYWALFLIIGVVLLIFAIGMLVWYKRTKKVVKAKKAESPQSKDLEKKTDGADGGIGDGVPEKAGSMQGKVAAEDPKNK</sequence>
<dbReference type="HOGENOM" id="CLU_960530_0_0_1"/>
<dbReference type="EMBL" id="HE601532">
    <property type="protein sequence ID" value="CAP35919.1"/>
    <property type="molecule type" value="Genomic_DNA"/>
</dbReference>
<feature type="transmembrane region" description="Helical" evidence="2">
    <location>
        <begin position="214"/>
        <end position="236"/>
    </location>
</feature>
<dbReference type="CTD" id="8576612"/>
<dbReference type="InterPro" id="IPR053079">
    <property type="entry name" value="SPS2_domain"/>
</dbReference>
<dbReference type="PANTHER" id="PTHR21662">
    <property type="entry name" value="RECEPTOR PROTEIN-TYROSINE KINASE"/>
    <property type="match status" value="1"/>
</dbReference>
<evidence type="ECO:0000313" key="5">
    <source>
        <dbReference type="Proteomes" id="UP000008549"/>
    </source>
</evidence>
<organism evidence="4 5">
    <name type="scientific">Caenorhabditis briggsae</name>
    <dbReference type="NCBI Taxonomy" id="6238"/>
    <lineage>
        <taxon>Eukaryota</taxon>
        <taxon>Metazoa</taxon>
        <taxon>Ecdysozoa</taxon>
        <taxon>Nematoda</taxon>
        <taxon>Chromadorea</taxon>
        <taxon>Rhabditida</taxon>
        <taxon>Rhabditina</taxon>
        <taxon>Rhabditomorpha</taxon>
        <taxon>Rhabditoidea</taxon>
        <taxon>Rhabditidae</taxon>
        <taxon>Peloderinae</taxon>
        <taxon>Caenorhabditis</taxon>
    </lineage>
</organism>
<feature type="compositionally biased region" description="Basic and acidic residues" evidence="1">
    <location>
        <begin position="246"/>
        <end position="262"/>
    </location>
</feature>
<dbReference type="SUPFAM" id="SSF52058">
    <property type="entry name" value="L domain-like"/>
    <property type="match status" value="1"/>
</dbReference>
<dbReference type="AlphaFoldDB" id="A8XTE2"/>
<evidence type="ECO:0000256" key="1">
    <source>
        <dbReference type="SAM" id="MobiDB-lite"/>
    </source>
</evidence>
<dbReference type="InParanoid" id="A8XTE2"/>
<evidence type="ECO:0000256" key="2">
    <source>
        <dbReference type="SAM" id="Phobius"/>
    </source>
</evidence>
<gene>
    <name evidence="4 6" type="ORF">CBG18473</name>
    <name evidence="4" type="ORF">CBG_18473</name>
</gene>
<evidence type="ECO:0000259" key="3">
    <source>
        <dbReference type="Pfam" id="PF01030"/>
    </source>
</evidence>
<keyword evidence="2" id="KW-0472">Membrane</keyword>